<comment type="caution">
    <text evidence="1">The sequence shown here is derived from an EMBL/GenBank/DDBJ whole genome shotgun (WGS) entry which is preliminary data.</text>
</comment>
<reference evidence="1 2" key="1">
    <citation type="submission" date="2023-07" db="EMBL/GenBank/DDBJ databases">
        <title>Identification of four novel Pseudomonas species associated with bacterial leaf spot of cucurbits.</title>
        <authorList>
            <person name="Fullem K.R."/>
        </authorList>
    </citation>
    <scope>NUCLEOTIDE SEQUENCE [LARGE SCALE GENOMIC DNA]</scope>
    <source>
        <strain evidence="1 2">K18</strain>
    </source>
</reference>
<dbReference type="NCBIfam" id="TIGR03696">
    <property type="entry name" value="Rhs_assc_core"/>
    <property type="match status" value="1"/>
</dbReference>
<dbReference type="RefSeq" id="WP_304550930.1">
    <property type="nucleotide sequence ID" value="NZ_JAUQOP010000001.1"/>
</dbReference>
<name>A0ABT9BRU0_9PSED</name>
<keyword evidence="2" id="KW-1185">Reference proteome</keyword>
<sequence>MAGSNKTEQLAPGETLISFHYDGLDSLTGLGLPGAKEGRFYRNDELVNEIQGPASRTFVRAEGVVLAEHRAGGEATSRLLAGDDKNSVLYELSQGVAAGVAYSPYGHRMEGAMINSHLGYNGERREAHTGWYLLGKGYRAFNPLLMRFHSPDTLSPFGEGGLNAYMYCVGDPINHVDPTGHSIFGFFSRGFRGLIGSNRPTTTTPEGQNLPGVLGLNPHKKNRSTSLLPIRRKDVHRLMDRADLQLERALQVKGDPNKYSEYLMQYDKNFEAYNFARRNLGERLITKYGRAAAKYSSQELANLKKAQANKNKAKFLQWQAEQLQEEKIAAAGRSRDRIRNYLGVDGISKTF</sequence>
<dbReference type="SUPFAM" id="SSF56399">
    <property type="entry name" value="ADP-ribosylation"/>
    <property type="match status" value="1"/>
</dbReference>
<evidence type="ECO:0000313" key="2">
    <source>
        <dbReference type="Proteomes" id="UP001228019"/>
    </source>
</evidence>
<dbReference type="Proteomes" id="UP001228019">
    <property type="component" value="Unassembled WGS sequence"/>
</dbReference>
<dbReference type="Gene3D" id="2.180.10.10">
    <property type="entry name" value="RHS repeat-associated core"/>
    <property type="match status" value="1"/>
</dbReference>
<dbReference type="InterPro" id="IPR022385">
    <property type="entry name" value="Rhs_assc_core"/>
</dbReference>
<gene>
    <name evidence="1" type="ORF">Q6A48_00105</name>
</gene>
<evidence type="ECO:0000313" key="1">
    <source>
        <dbReference type="EMBL" id="MDO7895280.1"/>
    </source>
</evidence>
<proteinExistence type="predicted"/>
<organism evidence="1 2">
    <name type="scientific">Pseudomonas citrulli</name>
    <dbReference type="NCBI Taxonomy" id="3064347"/>
    <lineage>
        <taxon>Bacteria</taxon>
        <taxon>Pseudomonadati</taxon>
        <taxon>Pseudomonadota</taxon>
        <taxon>Gammaproteobacteria</taxon>
        <taxon>Pseudomonadales</taxon>
        <taxon>Pseudomonadaceae</taxon>
        <taxon>Pseudomonas</taxon>
    </lineage>
</organism>
<dbReference type="EMBL" id="JAUQOP010000001">
    <property type="protein sequence ID" value="MDO7895280.1"/>
    <property type="molecule type" value="Genomic_DNA"/>
</dbReference>
<accession>A0ABT9BRU0</accession>
<protein>
    <submittedName>
        <fullName evidence="1">RHS repeat-associated core domain-containing protein</fullName>
    </submittedName>
</protein>